<protein>
    <recommendedName>
        <fullName evidence="3">DUF3224 domain-containing protein</fullName>
    </recommendedName>
</protein>
<dbReference type="InterPro" id="IPR023159">
    <property type="entry name" value="SO1590-like_sf"/>
</dbReference>
<dbReference type="Pfam" id="PF11528">
    <property type="entry name" value="DUF3224"/>
    <property type="match status" value="1"/>
</dbReference>
<evidence type="ECO:0000313" key="2">
    <source>
        <dbReference type="Proteomes" id="UP000217889"/>
    </source>
</evidence>
<keyword evidence="2" id="KW-1185">Reference proteome</keyword>
<dbReference type="OrthoDB" id="882224at2"/>
<name>A0A291GWV1_9MICO</name>
<dbReference type="AlphaFoldDB" id="A0A291GWV1"/>
<dbReference type="Gene3D" id="2.40.350.10">
    <property type="entry name" value="SO1590-like"/>
    <property type="match status" value="1"/>
</dbReference>
<proteinExistence type="predicted"/>
<evidence type="ECO:0008006" key="3">
    <source>
        <dbReference type="Google" id="ProtNLM"/>
    </source>
</evidence>
<accession>A0A291GWV1</accession>
<reference evidence="1 2" key="1">
    <citation type="journal article" date="2014" name="Int. J. Syst. Evol. Microbiol.">
        <title>Brachybacterium ginsengisoli sp. nov., isolated from soil of a ginseng field.</title>
        <authorList>
            <person name="Hoang V.A."/>
            <person name="Kim Y.J."/>
            <person name="Nguyen N.L."/>
            <person name="Yang D.C."/>
        </authorList>
    </citation>
    <scope>NUCLEOTIDE SEQUENCE [LARGE SCALE GENOMIC DNA]</scope>
    <source>
        <strain evidence="1 2">DCY80</strain>
    </source>
</reference>
<organism evidence="1 2">
    <name type="scientific">Brachybacterium ginsengisoli</name>
    <dbReference type="NCBI Taxonomy" id="1331682"/>
    <lineage>
        <taxon>Bacteria</taxon>
        <taxon>Bacillati</taxon>
        <taxon>Actinomycetota</taxon>
        <taxon>Actinomycetes</taxon>
        <taxon>Micrococcales</taxon>
        <taxon>Dermabacteraceae</taxon>
        <taxon>Brachybacterium</taxon>
    </lineage>
</organism>
<evidence type="ECO:0000313" key="1">
    <source>
        <dbReference type="EMBL" id="ATG54616.1"/>
    </source>
</evidence>
<dbReference type="EMBL" id="CP023564">
    <property type="protein sequence ID" value="ATG54616.1"/>
    <property type="molecule type" value="Genomic_DNA"/>
</dbReference>
<dbReference type="InterPro" id="IPR021607">
    <property type="entry name" value="DUF3224"/>
</dbReference>
<dbReference type="SUPFAM" id="SSF159238">
    <property type="entry name" value="SO1590-like"/>
    <property type="match status" value="1"/>
</dbReference>
<gene>
    <name evidence="1" type="ORF">CFK41_07455</name>
</gene>
<dbReference type="KEGG" id="bgg:CFK41_07455"/>
<dbReference type="RefSeq" id="WP_096799082.1">
    <property type="nucleotide sequence ID" value="NZ_CP023564.1"/>
</dbReference>
<sequence length="126" mass="12675">MTTHRATFTVDLTPGEPVPGAAGRFELSKTWGGGAAGTSRGVMLTAGDPATGSASYVASELFEGTLDGREGTLALQQLGTMAGGDPELQYVIAPGSGTGELAGLTGTLLIGTIDEDGTHHVTIELD</sequence>
<dbReference type="Proteomes" id="UP000217889">
    <property type="component" value="Chromosome"/>
</dbReference>